<dbReference type="Gene3D" id="3.40.50.2300">
    <property type="match status" value="1"/>
</dbReference>
<dbReference type="CDD" id="cd05563">
    <property type="entry name" value="PTS_IIB_ascorbate"/>
    <property type="match status" value="1"/>
</dbReference>
<dbReference type="SUPFAM" id="SSF52794">
    <property type="entry name" value="PTS system IIB component-like"/>
    <property type="match status" value="1"/>
</dbReference>
<sequence length="89" mass="9772">MKKILVVCGNGLGSSMIVEMNVKNILKDMNVEAEVSHTDLTTAKTEHADLYIGSAEILGNIDDGSRNIALLNNLLDKDELRQALENNFK</sequence>
<dbReference type="OrthoDB" id="6603449at2"/>
<dbReference type="GO" id="GO:0008982">
    <property type="term" value="F:protein-N(PI)-phosphohistidine-sugar phosphotransferase activity"/>
    <property type="evidence" value="ECO:0007669"/>
    <property type="project" value="InterPro"/>
</dbReference>
<dbReference type="AlphaFoldDB" id="A0A1G8FUX0"/>
<dbReference type="InterPro" id="IPR036095">
    <property type="entry name" value="PTS_EIIB-like_sf"/>
</dbReference>
<evidence type="ECO:0000313" key="3">
    <source>
        <dbReference type="EMBL" id="SDH85934.1"/>
    </source>
</evidence>
<feature type="domain" description="PTS EIIB type-2" evidence="2">
    <location>
        <begin position="2"/>
        <end position="89"/>
    </location>
</feature>
<gene>
    <name evidence="3" type="ORF">SAMN05216352_10396</name>
</gene>
<evidence type="ECO:0000313" key="4">
    <source>
        <dbReference type="Proteomes" id="UP000199017"/>
    </source>
</evidence>
<proteinExistence type="predicted"/>
<keyword evidence="1" id="KW-0808">Transferase</keyword>
<dbReference type="RefSeq" id="WP_091582372.1">
    <property type="nucleotide sequence ID" value="NZ_FNDU01000003.1"/>
</dbReference>
<dbReference type="Proteomes" id="UP000199017">
    <property type="component" value="Unassembled WGS sequence"/>
</dbReference>
<dbReference type="InterPro" id="IPR013011">
    <property type="entry name" value="PTS_EIIB_2"/>
</dbReference>
<dbReference type="PROSITE" id="PS51099">
    <property type="entry name" value="PTS_EIIB_TYPE_2"/>
    <property type="match status" value="1"/>
</dbReference>
<reference evidence="3 4" key="1">
    <citation type="submission" date="2016-10" db="EMBL/GenBank/DDBJ databases">
        <authorList>
            <person name="de Groot N.N."/>
        </authorList>
    </citation>
    <scope>NUCLEOTIDE SEQUENCE [LARGE SCALE GENOMIC DNA]</scope>
    <source>
        <strain evidence="4">P4B,CCM 7963,CECT 7998,DSM 25260,IBRC-M 10614,KCTC 13821</strain>
    </source>
</reference>
<organism evidence="3 4">
    <name type="scientific">Alteribacillus bidgolensis</name>
    <dbReference type="NCBI Taxonomy" id="930129"/>
    <lineage>
        <taxon>Bacteria</taxon>
        <taxon>Bacillati</taxon>
        <taxon>Bacillota</taxon>
        <taxon>Bacilli</taxon>
        <taxon>Bacillales</taxon>
        <taxon>Bacillaceae</taxon>
        <taxon>Alteribacillus</taxon>
    </lineage>
</organism>
<evidence type="ECO:0000256" key="1">
    <source>
        <dbReference type="ARBA" id="ARBA00022679"/>
    </source>
</evidence>
<keyword evidence="4" id="KW-1185">Reference proteome</keyword>
<dbReference type="InterPro" id="IPR003501">
    <property type="entry name" value="PTS_EIIB_2/3"/>
</dbReference>
<protein>
    <submittedName>
        <fullName evidence="3">PTS system IIB component, L-Asc family</fullName>
    </submittedName>
</protein>
<dbReference type="STRING" id="930129.SAMN05216352_10396"/>
<evidence type="ECO:0000259" key="2">
    <source>
        <dbReference type="PROSITE" id="PS51099"/>
    </source>
</evidence>
<dbReference type="GO" id="GO:0009401">
    <property type="term" value="P:phosphoenolpyruvate-dependent sugar phosphotransferase system"/>
    <property type="evidence" value="ECO:0007669"/>
    <property type="project" value="InterPro"/>
</dbReference>
<accession>A0A1G8FUX0</accession>
<dbReference type="Pfam" id="PF02302">
    <property type="entry name" value="PTS_IIB"/>
    <property type="match status" value="1"/>
</dbReference>
<name>A0A1G8FUX0_9BACI</name>
<dbReference type="EMBL" id="FNDU01000003">
    <property type="protein sequence ID" value="SDH85934.1"/>
    <property type="molecule type" value="Genomic_DNA"/>
</dbReference>